<organism evidence="5 6">
    <name type="scientific">Varunaivibrio sulfuroxidans</name>
    <dbReference type="NCBI Taxonomy" id="1773489"/>
    <lineage>
        <taxon>Bacteria</taxon>
        <taxon>Pseudomonadati</taxon>
        <taxon>Pseudomonadota</taxon>
        <taxon>Alphaproteobacteria</taxon>
        <taxon>Rhodospirillales</taxon>
        <taxon>Magnetovibrionaceae</taxon>
        <taxon>Varunaivibrio</taxon>
    </lineage>
</organism>
<evidence type="ECO:0000313" key="5">
    <source>
        <dbReference type="EMBL" id="TCS61242.1"/>
    </source>
</evidence>
<dbReference type="InterPro" id="IPR037873">
    <property type="entry name" value="BamE-like"/>
</dbReference>
<dbReference type="GO" id="GO:0019867">
    <property type="term" value="C:outer membrane"/>
    <property type="evidence" value="ECO:0007669"/>
    <property type="project" value="InterPro"/>
</dbReference>
<keyword evidence="3" id="KW-0812">Transmembrane</keyword>
<dbReference type="InterPro" id="IPR007450">
    <property type="entry name" value="BamE_dom"/>
</dbReference>
<gene>
    <name evidence="5" type="ORF">EDD55_10841</name>
</gene>
<feature type="domain" description="Outer membrane protein assembly factor BamE" evidence="4">
    <location>
        <begin position="47"/>
        <end position="119"/>
    </location>
</feature>
<keyword evidence="6" id="KW-1185">Reference proteome</keyword>
<feature type="transmembrane region" description="Helical" evidence="3">
    <location>
        <begin position="20"/>
        <end position="40"/>
    </location>
</feature>
<dbReference type="EMBL" id="SLZW01000008">
    <property type="protein sequence ID" value="TCS61242.1"/>
    <property type="molecule type" value="Genomic_DNA"/>
</dbReference>
<evidence type="ECO:0000313" key="6">
    <source>
        <dbReference type="Proteomes" id="UP000295304"/>
    </source>
</evidence>
<name>A0A4R3J768_9PROT</name>
<keyword evidence="3" id="KW-1133">Transmembrane helix</keyword>
<sequence length="166" mass="18210">MGLFSQARQYTFARGRKSRLAYFAALMLVGVALTACAPRIETHGSDPDPAKVAEIVPGDYTKQTVKDVLGSPSSVAVFDKNEVWYYITEHTATEAFFKPKVTARTILVIAFDNKGVVRSVKKVGLDQAQNMTPVTRETPTAGNELTLMQQLLGNLGRFEDTGKKKP</sequence>
<reference evidence="5 6" key="1">
    <citation type="submission" date="2019-03" db="EMBL/GenBank/DDBJ databases">
        <title>Genomic Encyclopedia of Type Strains, Phase IV (KMG-IV): sequencing the most valuable type-strain genomes for metagenomic binning, comparative biology and taxonomic classification.</title>
        <authorList>
            <person name="Goeker M."/>
        </authorList>
    </citation>
    <scope>NUCLEOTIDE SEQUENCE [LARGE SCALE GENOMIC DNA]</scope>
    <source>
        <strain evidence="5 6">DSM 101688</strain>
    </source>
</reference>
<dbReference type="Proteomes" id="UP000295304">
    <property type="component" value="Unassembled WGS sequence"/>
</dbReference>
<accession>A0A4R3J768</accession>
<dbReference type="Gene3D" id="3.30.1450.10">
    <property type="match status" value="1"/>
</dbReference>
<evidence type="ECO:0000256" key="3">
    <source>
        <dbReference type="SAM" id="Phobius"/>
    </source>
</evidence>
<evidence type="ECO:0000256" key="1">
    <source>
        <dbReference type="ARBA" id="ARBA00022729"/>
    </source>
</evidence>
<evidence type="ECO:0000256" key="2">
    <source>
        <dbReference type="ARBA" id="ARBA00023136"/>
    </source>
</evidence>
<proteinExistence type="predicted"/>
<dbReference type="Pfam" id="PF04355">
    <property type="entry name" value="BamE"/>
    <property type="match status" value="1"/>
</dbReference>
<dbReference type="OrthoDB" id="7160681at2"/>
<keyword evidence="2 3" id="KW-0472">Membrane</keyword>
<protein>
    <submittedName>
        <fullName evidence="5">Beta-barrel assembly machine subunit BamE</fullName>
    </submittedName>
</protein>
<dbReference type="AlphaFoldDB" id="A0A4R3J768"/>
<evidence type="ECO:0000259" key="4">
    <source>
        <dbReference type="Pfam" id="PF04355"/>
    </source>
</evidence>
<keyword evidence="1" id="KW-0732">Signal</keyword>
<comment type="caution">
    <text evidence="5">The sequence shown here is derived from an EMBL/GenBank/DDBJ whole genome shotgun (WGS) entry which is preliminary data.</text>
</comment>